<dbReference type="OrthoDB" id="9792085at2"/>
<feature type="domain" description="Gfo/Idh/MocA-like oxidoreductase N-terminal" evidence="3">
    <location>
        <begin position="10"/>
        <end position="136"/>
    </location>
</feature>
<dbReference type="InterPro" id="IPR055170">
    <property type="entry name" value="GFO_IDH_MocA-like_dom"/>
</dbReference>
<dbReference type="GO" id="GO:0016491">
    <property type="term" value="F:oxidoreductase activity"/>
    <property type="evidence" value="ECO:0007669"/>
    <property type="project" value="UniProtKB-KW"/>
</dbReference>
<evidence type="ECO:0000259" key="3">
    <source>
        <dbReference type="Pfam" id="PF01408"/>
    </source>
</evidence>
<gene>
    <name evidence="5" type="ORF">FB472_1308</name>
</gene>
<dbReference type="Gene3D" id="3.30.360.10">
    <property type="entry name" value="Dihydrodipicolinate Reductase, domain 2"/>
    <property type="match status" value="1"/>
</dbReference>
<keyword evidence="1" id="KW-0560">Oxidoreductase</keyword>
<evidence type="ECO:0000256" key="1">
    <source>
        <dbReference type="ARBA" id="ARBA00023002"/>
    </source>
</evidence>
<dbReference type="SUPFAM" id="SSF51735">
    <property type="entry name" value="NAD(P)-binding Rossmann-fold domains"/>
    <property type="match status" value="1"/>
</dbReference>
<dbReference type="Proteomes" id="UP000316560">
    <property type="component" value="Unassembled WGS sequence"/>
</dbReference>
<dbReference type="PANTHER" id="PTHR43818:SF11">
    <property type="entry name" value="BCDNA.GH03377"/>
    <property type="match status" value="1"/>
</dbReference>
<evidence type="ECO:0000256" key="2">
    <source>
        <dbReference type="ARBA" id="ARBA00023027"/>
    </source>
</evidence>
<evidence type="ECO:0000313" key="5">
    <source>
        <dbReference type="EMBL" id="TQO19732.1"/>
    </source>
</evidence>
<dbReference type="SUPFAM" id="SSF55347">
    <property type="entry name" value="Glyceraldehyde-3-phosphate dehydrogenase-like, C-terminal domain"/>
    <property type="match status" value="1"/>
</dbReference>
<sequence>MVDTTAKTIGIGLIGDGLMAKEHSMAWRNVRAVFGDLPLEPRLVTLVHPTLDRARAAAQQYGFERASESWQDVVNDPEIDVINIVTPNAFHEEVAIAAARAGKHVWCEKPLALTAAGARAMTEAAEAAGISTQVGFTYLQNPGIVLARQLIDAGELGELISFTGFFSADTMIDPEVPYTWRTDRARAGGGALGDLGSHMISIAHHLVGGIGRVSGLTKTVVTERTDAHGIRHSVDNDDYSLTLLEFSNGTIGSMQASRVSVGRAFEVSFTLTGTRGAIRFSQQDSHKLEVSLASDALDTHGFRTIELGPQHGLYGALWPMSGINIGLHELKIFEVKKFIDAIAAGTTSSPDFREAWEVQKVVESIEESDRLRSWCEVS</sequence>
<dbReference type="Pfam" id="PF01408">
    <property type="entry name" value="GFO_IDH_MocA"/>
    <property type="match status" value="1"/>
</dbReference>
<dbReference type="PANTHER" id="PTHR43818">
    <property type="entry name" value="BCDNA.GH03377"/>
    <property type="match status" value="1"/>
</dbReference>
<evidence type="ECO:0000313" key="6">
    <source>
        <dbReference type="Proteomes" id="UP000316560"/>
    </source>
</evidence>
<keyword evidence="6" id="KW-1185">Reference proteome</keyword>
<dbReference type="InterPro" id="IPR036291">
    <property type="entry name" value="NAD(P)-bd_dom_sf"/>
</dbReference>
<protein>
    <submittedName>
        <fullName evidence="5">Putative dehydrogenase</fullName>
    </submittedName>
</protein>
<dbReference type="EMBL" id="VFRA01000001">
    <property type="protein sequence ID" value="TQO19732.1"/>
    <property type="molecule type" value="Genomic_DNA"/>
</dbReference>
<dbReference type="Pfam" id="PF22725">
    <property type="entry name" value="GFO_IDH_MocA_C3"/>
    <property type="match status" value="1"/>
</dbReference>
<name>A0A8H2PUJ2_9MICO</name>
<proteinExistence type="predicted"/>
<dbReference type="AlphaFoldDB" id="A0A8H2PUJ2"/>
<dbReference type="RefSeq" id="WP_141990184.1">
    <property type="nucleotide sequence ID" value="NZ_VFRA01000001.1"/>
</dbReference>
<dbReference type="Gene3D" id="3.40.50.720">
    <property type="entry name" value="NAD(P)-binding Rossmann-like Domain"/>
    <property type="match status" value="1"/>
</dbReference>
<feature type="domain" description="GFO/IDH/MocA-like oxidoreductase" evidence="4">
    <location>
        <begin position="146"/>
        <end position="279"/>
    </location>
</feature>
<dbReference type="InterPro" id="IPR000683">
    <property type="entry name" value="Gfo/Idh/MocA-like_OxRdtase_N"/>
</dbReference>
<accession>A0A8H2PUJ2</accession>
<keyword evidence="2" id="KW-0520">NAD</keyword>
<dbReference type="GO" id="GO:0000166">
    <property type="term" value="F:nucleotide binding"/>
    <property type="evidence" value="ECO:0007669"/>
    <property type="project" value="InterPro"/>
</dbReference>
<dbReference type="InterPro" id="IPR050463">
    <property type="entry name" value="Gfo/Idh/MocA_oxidrdct_glycsds"/>
</dbReference>
<reference evidence="5 6" key="1">
    <citation type="submission" date="2019-06" db="EMBL/GenBank/DDBJ databases">
        <title>Sequencing the genomes of 1000 actinobacteria strains.</title>
        <authorList>
            <person name="Klenk H.-P."/>
        </authorList>
    </citation>
    <scope>NUCLEOTIDE SEQUENCE [LARGE SCALE GENOMIC DNA]</scope>
    <source>
        <strain evidence="5 6">DSM 21947</strain>
    </source>
</reference>
<comment type="caution">
    <text evidence="5">The sequence shown here is derived from an EMBL/GenBank/DDBJ whole genome shotgun (WGS) entry which is preliminary data.</text>
</comment>
<evidence type="ECO:0000259" key="4">
    <source>
        <dbReference type="Pfam" id="PF22725"/>
    </source>
</evidence>
<organism evidence="5 6">
    <name type="scientific">Rhodoglobus vestalii</name>
    <dbReference type="NCBI Taxonomy" id="193384"/>
    <lineage>
        <taxon>Bacteria</taxon>
        <taxon>Bacillati</taxon>
        <taxon>Actinomycetota</taxon>
        <taxon>Actinomycetes</taxon>
        <taxon>Micrococcales</taxon>
        <taxon>Microbacteriaceae</taxon>
        <taxon>Rhodoglobus</taxon>
    </lineage>
</organism>